<dbReference type="GO" id="GO:0005524">
    <property type="term" value="F:ATP binding"/>
    <property type="evidence" value="ECO:0007669"/>
    <property type="project" value="InterPro"/>
</dbReference>
<feature type="compositionally biased region" description="Basic and acidic residues" evidence="17">
    <location>
        <begin position="57"/>
        <end position="71"/>
    </location>
</feature>
<feature type="region of interest" description="Disordered" evidence="17">
    <location>
        <begin position="57"/>
        <end position="78"/>
    </location>
</feature>
<evidence type="ECO:0000313" key="22">
    <source>
        <dbReference type="Proteomes" id="UP001165740"/>
    </source>
</evidence>
<dbReference type="GO" id="GO:0005886">
    <property type="term" value="C:plasma membrane"/>
    <property type="evidence" value="ECO:0007669"/>
    <property type="project" value="UniProtKB-SubCell"/>
</dbReference>
<reference evidence="23 24" key="1">
    <citation type="submission" date="2025-04" db="UniProtKB">
        <authorList>
            <consortium name="RefSeq"/>
        </authorList>
    </citation>
    <scope>IDENTIFICATION</scope>
</reference>
<evidence type="ECO:0000256" key="11">
    <source>
        <dbReference type="ARBA" id="ARBA00023170"/>
    </source>
</evidence>
<keyword evidence="4" id="KW-1003">Cell membrane</keyword>
<dbReference type="FunFam" id="3.30.70.1230:FF:000004">
    <property type="entry name" value="Guanylate cyclase"/>
    <property type="match status" value="1"/>
</dbReference>
<feature type="transmembrane region" description="Helical" evidence="18">
    <location>
        <begin position="1283"/>
        <end position="1303"/>
    </location>
</feature>
<evidence type="ECO:0000256" key="4">
    <source>
        <dbReference type="ARBA" id="ARBA00022475"/>
    </source>
</evidence>
<keyword evidence="22" id="KW-1185">Reference proteome</keyword>
<gene>
    <name evidence="23 24" type="primary">LOC106061632</name>
</gene>
<feature type="chain" id="PRO_5044702597" description="Guanylate cyclase" evidence="19">
    <location>
        <begin position="21"/>
        <end position="2203"/>
    </location>
</feature>
<evidence type="ECO:0000313" key="24">
    <source>
        <dbReference type="RefSeq" id="XP_055873392.1"/>
    </source>
</evidence>
<evidence type="ECO:0000256" key="14">
    <source>
        <dbReference type="ARBA" id="ARBA00023293"/>
    </source>
</evidence>
<keyword evidence="8 18" id="KW-1133">Transmembrane helix</keyword>
<dbReference type="PROSITE" id="PS50125">
    <property type="entry name" value="GUANYLATE_CYCLASE_2"/>
    <property type="match status" value="1"/>
</dbReference>
<dbReference type="SMART" id="SM00044">
    <property type="entry name" value="CYCc"/>
    <property type="match status" value="1"/>
</dbReference>
<evidence type="ECO:0000256" key="9">
    <source>
        <dbReference type="ARBA" id="ARBA00023134"/>
    </source>
</evidence>
<keyword evidence="10 18" id="KW-0472">Membrane</keyword>
<keyword evidence="11" id="KW-0675">Receptor</keyword>
<comment type="subcellular location">
    <subcellularLocation>
        <location evidence="2">Cell membrane</location>
        <topology evidence="2">Single-pass type I membrane protein</topology>
    </subcellularLocation>
</comment>
<evidence type="ECO:0000256" key="3">
    <source>
        <dbReference type="ARBA" id="ARBA00012202"/>
    </source>
</evidence>
<dbReference type="SUPFAM" id="SSF55073">
    <property type="entry name" value="Nucleotide cyclase"/>
    <property type="match status" value="1"/>
</dbReference>
<feature type="transmembrane region" description="Helical" evidence="18">
    <location>
        <begin position="1591"/>
        <end position="1613"/>
    </location>
</feature>
<dbReference type="CDD" id="cd07302">
    <property type="entry name" value="CHD"/>
    <property type="match status" value="1"/>
</dbReference>
<evidence type="ECO:0000313" key="23">
    <source>
        <dbReference type="RefSeq" id="XP_055873391.1"/>
    </source>
</evidence>
<accession>A0A9W2ZEK9</accession>
<dbReference type="PROSITE" id="PS50011">
    <property type="entry name" value="PROTEIN_KINASE_DOM"/>
    <property type="match status" value="1"/>
</dbReference>
<evidence type="ECO:0000256" key="10">
    <source>
        <dbReference type="ARBA" id="ARBA00023136"/>
    </source>
</evidence>
<dbReference type="GeneID" id="106061632"/>
<dbReference type="RefSeq" id="XP_055873392.1">
    <property type="nucleotide sequence ID" value="XM_056017417.1"/>
</dbReference>
<dbReference type="Gene3D" id="3.30.70.1230">
    <property type="entry name" value="Nucleotide cyclase"/>
    <property type="match status" value="1"/>
</dbReference>
<dbReference type="GO" id="GO:0001653">
    <property type="term" value="F:peptide receptor activity"/>
    <property type="evidence" value="ECO:0007669"/>
    <property type="project" value="TreeGrafter"/>
</dbReference>
<protein>
    <recommendedName>
        <fullName evidence="3 16">Guanylate cyclase</fullName>
        <ecNumber evidence="3 16">4.6.1.2</ecNumber>
    </recommendedName>
</protein>
<dbReference type="InterPro" id="IPR001054">
    <property type="entry name" value="A/G_cyclase"/>
</dbReference>
<feature type="region of interest" description="Disordered" evidence="17">
    <location>
        <begin position="203"/>
        <end position="227"/>
    </location>
</feature>
<dbReference type="Gene3D" id="1.10.510.10">
    <property type="entry name" value="Transferase(Phosphotransferase) domain 1"/>
    <property type="match status" value="1"/>
</dbReference>
<dbReference type="SMART" id="SM00220">
    <property type="entry name" value="S_TKc"/>
    <property type="match status" value="1"/>
</dbReference>
<evidence type="ECO:0000256" key="7">
    <source>
        <dbReference type="ARBA" id="ARBA00022741"/>
    </source>
</evidence>
<dbReference type="Pfam" id="PF00211">
    <property type="entry name" value="Guanylate_cyc"/>
    <property type="match status" value="1"/>
</dbReference>
<evidence type="ECO:0000256" key="15">
    <source>
        <dbReference type="RuleBase" id="RU000405"/>
    </source>
</evidence>
<dbReference type="Gene3D" id="3.40.50.2300">
    <property type="match status" value="3"/>
</dbReference>
<evidence type="ECO:0000256" key="13">
    <source>
        <dbReference type="ARBA" id="ARBA00023239"/>
    </source>
</evidence>
<keyword evidence="14 16" id="KW-0141">cGMP biosynthesis</keyword>
<keyword evidence="12" id="KW-0325">Glycoprotein</keyword>
<evidence type="ECO:0000256" key="6">
    <source>
        <dbReference type="ARBA" id="ARBA00022729"/>
    </source>
</evidence>
<dbReference type="PRINTS" id="PR00255">
    <property type="entry name" value="NATPEPTIDER"/>
</dbReference>
<dbReference type="Pfam" id="PF07714">
    <property type="entry name" value="PK_Tyr_Ser-Thr"/>
    <property type="match status" value="1"/>
</dbReference>
<dbReference type="InterPro" id="IPR001245">
    <property type="entry name" value="Ser-Thr/Tyr_kinase_cat_dom"/>
</dbReference>
<dbReference type="CDD" id="cd14042">
    <property type="entry name" value="PK_GC-A_B"/>
    <property type="match status" value="1"/>
</dbReference>
<dbReference type="GO" id="GO:0005525">
    <property type="term" value="F:GTP binding"/>
    <property type="evidence" value="ECO:0007669"/>
    <property type="project" value="UniProtKB-KW"/>
</dbReference>
<keyword evidence="5 18" id="KW-0812">Transmembrane</keyword>
<dbReference type="FunFam" id="3.40.50.2300:FF:000371">
    <property type="entry name" value="Guanylate cyclase"/>
    <property type="match status" value="1"/>
</dbReference>
<keyword evidence="13 15" id="KW-0456">Lyase</keyword>
<feature type="signal peptide" evidence="19">
    <location>
        <begin position="1"/>
        <end position="20"/>
    </location>
</feature>
<sequence length="2203" mass="250421">MSILTLQIVVTVCLVSLMCALQTQRKYYWTITRHNTKETKQFQRHISSIYPKKKFTSEEVPYNKRENKPLHEYSSTSESPQYEVINDRSTVWLRRVRLLGVTETLSSRQPERVWPKPDLGITYRERKRALTNINRLDLQRQSPNSHSDGNSMSKHLLNLSKANLVQLKNIEQTRKYRSNNAIKMGKLKGKRRSEVRDDPNFKVRHNLHGRRPCSYHNKDDTDAASEATPRTALVSKFSRYIFVKDNKMRKNAYISGLNSLHGYQNNKTKPAHVFMKSNSFLQPSTPSSHSDNIFNKHLQKTSILNQDNLVVEQSILAASVTDKYMAIHRLLSDQLNTSGLNDLMVFLNVHFLKKNFNSLDNLESRVLNIRRPSTKIPDNKLSFQPVESFHDEINMSDETPSINDQIKLSAHTGPYNVQNQQIKAIDQFDIGDLLKRQKNPFQGNHLDGIQFDRVDHLHEEISAGNKVDDTAQSKMQDALKEASASSLYILLTLERVSLKNLTTKLSQNKEWKFYKWTNSQFAKRLFATSSRRQLVGLISNEKTRDLKNANLNRRPINNRTKGNKLRLRTEHFFDQDGHKLFLDPWNVGGANISPSSIFLVSKSAGSKTVKELSVRRSDVKRTASLSYRRKIELKLTTLGRTNRLEKSPEILASRHNTKPDRETRATVTKLSNAFVYVPRLTSLVNRHEKDLRIVGLKHKKNKKLFLPKSNKIQRHSREYIYNTKNTVTWNKDGVFNDINFSSIQLRTTGENKKADNIDKNGHPKAFNDHKIVDTRTDLERVNSNERSVDSNMWGRFYQSKPGMVIANVSLNNQRRYELQRLALRSSAQSQYVNATFRKKNIDSSATVKSQLLNKNDLSNKSQLNQLSSFSTVTQNNGMRVFSPDVSGHNKQYNFNIFSLSGIELDKLKNVISSVGIEHNEKFISSAANGHKGQYKDIALANTAHVNLNHVITSVGIENNEHTTVASLANTKPDEQAKVRSILPESFMLDELQESVMCNSMKDQALCLTLSPLSDPLVQSLDYGLVHGYSSYEELFHLKEETVKNGSTTNERPRVANLTKRMKRSESLPTESPWQDVTPTLTTPTGSADTSSTSTTHTSAGNFQHKKVSLFRINQPSLDLTHIMYVPENQSVHSHQLSHFHWKNEAIDQQGKPIIKIGVILVAKSSALFSLNKSRSAIELAGEKIISPTGSLPGYSIQIVFRDSGCSDTHGPLAGIDLYMLKLANVYIGPSCDYALAPLARFTPFWGDGIPILTAGGLVGAFADKNTFKLLTRMQASHTKTSQFVMSIFMAFGWSTFGTVYYNVPLGTRRPQSDCSFIITEIVTNLEPEFKHKPWYYPFDEKNMDNSTLDTVLHEIQRNSRIVVLCASPNTVREIMIKAHELNFDNGEYVFFNIDLFSSKNASETPWYRADDTEERNIKARRAYESLMTVTLRTPTSAEYRHFSNEVKARASEMFPNFTYGEDEVNSFVGAFHDAVLLYALALNETLAENGSISDGHAITKKMWNRTFAGITGDVSIDSNGDRNADYSLLDLNPQTNKFEVVANYFGNKRIYEPVPNKTIHWAGGRLTPPPDTPTCGFDGSKCPPEEPFPEYGIVIIVLGSILLIVLITVFFIYRHIKLEAELAEMNWRVRWEDILFGAPEKNKKLERQGSRLSLRKGSLPSDCSGDTIAVHLNDAGNRQLFTRTGYYKGAIIAIKPIPRSNITINKPMLLEIKRMKDLQNDHIVRFIGACIDFPNSCILTEYCPKGSLQDVLENEQIKLDWMFRYSIMQDIVRGMAYLQGTEIRSHGYLKSTNCVVDSRFVVKITDFGLHHLRGAIRNNEEDEHSYSYFHNKLWTAPELLRMAYRPPEGTIKADVYSFAIICQEIVYRNGVFYMQNLDLSPQEIYQKVKLGAKPYFRPTLEEYDCPCDELAGVIRRCWAEDPADRPDFQALKSIIRKLNRDGDKGNILDNLLSRMEQYANNLEALVEERTADYLQQKKKAEDLLYNMLPKKVASQLIRGESVTAEWYDSVSIYFSDICGFTAMSAESTPMEVVDLLNDLYTTFDSIIENFDVYKVETIGDAYMVVSGLPDRNGILHAREIARMSLSLLKATLTFRIRHRPKDRLKIRIGIHTGSVCAGVVGLKMPRYCLFGDTVNTASRMESNGLPLKIHVSPQCKDVLDTFGTFELELRGNVEMKGKGSVKTYWLHGEKTSSDSPGVSLNIL</sequence>
<dbReference type="InterPro" id="IPR000719">
    <property type="entry name" value="Prot_kinase_dom"/>
</dbReference>
<dbReference type="InterPro" id="IPR028082">
    <property type="entry name" value="Peripla_BP_I"/>
</dbReference>
<dbReference type="PANTHER" id="PTHR11920">
    <property type="entry name" value="GUANYLYL CYCLASE"/>
    <property type="match status" value="1"/>
</dbReference>
<comment type="catalytic activity">
    <reaction evidence="1 16">
        <text>GTP = 3',5'-cyclic GMP + diphosphate</text>
        <dbReference type="Rhea" id="RHEA:13665"/>
        <dbReference type="ChEBI" id="CHEBI:33019"/>
        <dbReference type="ChEBI" id="CHEBI:37565"/>
        <dbReference type="ChEBI" id="CHEBI:57746"/>
        <dbReference type="EC" id="4.6.1.2"/>
    </reaction>
</comment>
<dbReference type="InterPro" id="IPR001170">
    <property type="entry name" value="ANPR/GUC"/>
</dbReference>
<dbReference type="InterPro" id="IPR050401">
    <property type="entry name" value="Cyclic_nucleotide_synthase"/>
</dbReference>
<proteinExistence type="inferred from homology"/>
<organism evidence="22 24">
    <name type="scientific">Biomphalaria glabrata</name>
    <name type="common">Bloodfluke planorb</name>
    <name type="synonym">Freshwater snail</name>
    <dbReference type="NCBI Taxonomy" id="6526"/>
    <lineage>
        <taxon>Eukaryota</taxon>
        <taxon>Metazoa</taxon>
        <taxon>Spiralia</taxon>
        <taxon>Lophotrochozoa</taxon>
        <taxon>Mollusca</taxon>
        <taxon>Gastropoda</taxon>
        <taxon>Heterobranchia</taxon>
        <taxon>Euthyneura</taxon>
        <taxon>Panpulmonata</taxon>
        <taxon>Hygrophila</taxon>
        <taxon>Lymnaeoidea</taxon>
        <taxon>Planorbidae</taxon>
        <taxon>Biomphalaria</taxon>
    </lineage>
</organism>
<dbReference type="GO" id="GO:0004672">
    <property type="term" value="F:protein kinase activity"/>
    <property type="evidence" value="ECO:0007669"/>
    <property type="project" value="InterPro"/>
</dbReference>
<dbReference type="InterPro" id="IPR018297">
    <property type="entry name" value="A/G_cyclase_CS"/>
</dbReference>
<dbReference type="SUPFAM" id="SSF53822">
    <property type="entry name" value="Periplasmic binding protein-like I"/>
    <property type="match status" value="1"/>
</dbReference>
<evidence type="ECO:0000256" key="16">
    <source>
        <dbReference type="RuleBase" id="RU003431"/>
    </source>
</evidence>
<evidence type="ECO:0000259" key="20">
    <source>
        <dbReference type="PROSITE" id="PS50011"/>
    </source>
</evidence>
<evidence type="ECO:0000256" key="1">
    <source>
        <dbReference type="ARBA" id="ARBA00001436"/>
    </source>
</evidence>
<dbReference type="SUPFAM" id="SSF56112">
    <property type="entry name" value="Protein kinase-like (PK-like)"/>
    <property type="match status" value="1"/>
</dbReference>
<keyword evidence="9" id="KW-0342">GTP-binding</keyword>
<dbReference type="CDD" id="cd06373">
    <property type="entry name" value="PBP1_NPR-like"/>
    <property type="match status" value="1"/>
</dbReference>
<dbReference type="Gene3D" id="6.10.250.780">
    <property type="match status" value="1"/>
</dbReference>
<feature type="domain" description="Protein kinase" evidence="20">
    <location>
        <begin position="1666"/>
        <end position="1935"/>
    </location>
</feature>
<dbReference type="OrthoDB" id="6262692at2759"/>
<evidence type="ECO:0000256" key="17">
    <source>
        <dbReference type="SAM" id="MobiDB-lite"/>
    </source>
</evidence>
<dbReference type="GO" id="GO:0004016">
    <property type="term" value="F:adenylate cyclase activity"/>
    <property type="evidence" value="ECO:0007669"/>
    <property type="project" value="TreeGrafter"/>
</dbReference>
<feature type="compositionally biased region" description="Polar residues" evidence="17">
    <location>
        <begin position="1066"/>
        <end position="1080"/>
    </location>
</feature>
<dbReference type="PANTHER" id="PTHR11920:SF494">
    <property type="entry name" value="ATRIAL NATRIURETIC PEPTIDE RECEPTOR 2"/>
    <property type="match status" value="1"/>
</dbReference>
<dbReference type="PROSITE" id="PS00452">
    <property type="entry name" value="GUANYLATE_CYCLASE_1"/>
    <property type="match status" value="1"/>
</dbReference>
<evidence type="ECO:0000256" key="8">
    <source>
        <dbReference type="ARBA" id="ARBA00022989"/>
    </source>
</evidence>
<feature type="region of interest" description="Disordered" evidence="17">
    <location>
        <begin position="1058"/>
        <end position="1099"/>
    </location>
</feature>
<comment type="similarity">
    <text evidence="15">Belongs to the adenylyl cyclase class-4/guanylyl cyclase family.</text>
</comment>
<feature type="compositionally biased region" description="Low complexity" evidence="17">
    <location>
        <begin position="1081"/>
        <end position="1098"/>
    </location>
</feature>
<evidence type="ECO:0000259" key="21">
    <source>
        <dbReference type="PROSITE" id="PS50125"/>
    </source>
</evidence>
<keyword evidence="6 19" id="KW-0732">Signal</keyword>
<evidence type="ECO:0000256" key="2">
    <source>
        <dbReference type="ARBA" id="ARBA00004251"/>
    </source>
</evidence>
<dbReference type="FunFam" id="1.10.510.10:FF:000420">
    <property type="entry name" value="Guanylate cyclase"/>
    <property type="match status" value="1"/>
</dbReference>
<feature type="domain" description="Guanylate cyclase" evidence="21">
    <location>
        <begin position="2011"/>
        <end position="2141"/>
    </location>
</feature>
<dbReference type="EC" id="4.6.1.2" evidence="3 16"/>
<evidence type="ECO:0000256" key="5">
    <source>
        <dbReference type="ARBA" id="ARBA00022692"/>
    </source>
</evidence>
<dbReference type="GO" id="GO:0007168">
    <property type="term" value="P:receptor guanylyl cyclase signaling pathway"/>
    <property type="evidence" value="ECO:0007669"/>
    <property type="project" value="TreeGrafter"/>
</dbReference>
<feature type="compositionally biased region" description="Basic residues" evidence="17">
    <location>
        <begin position="203"/>
        <end position="213"/>
    </location>
</feature>
<dbReference type="RefSeq" id="XP_055873391.1">
    <property type="nucleotide sequence ID" value="XM_056017416.1"/>
</dbReference>
<dbReference type="Pfam" id="PF01094">
    <property type="entry name" value="ANF_receptor"/>
    <property type="match status" value="1"/>
</dbReference>
<dbReference type="InterPro" id="IPR001828">
    <property type="entry name" value="ANF_lig-bd_rcpt"/>
</dbReference>
<evidence type="ECO:0000256" key="19">
    <source>
        <dbReference type="SAM" id="SignalP"/>
    </source>
</evidence>
<dbReference type="GO" id="GO:0035556">
    <property type="term" value="P:intracellular signal transduction"/>
    <property type="evidence" value="ECO:0007669"/>
    <property type="project" value="InterPro"/>
</dbReference>
<keyword evidence="7" id="KW-0547">Nucleotide-binding</keyword>
<evidence type="ECO:0000256" key="12">
    <source>
        <dbReference type="ARBA" id="ARBA00023180"/>
    </source>
</evidence>
<name>A0A9W2ZEK9_BIOGL</name>
<evidence type="ECO:0000256" key="18">
    <source>
        <dbReference type="SAM" id="Phobius"/>
    </source>
</evidence>
<dbReference type="GO" id="GO:0004383">
    <property type="term" value="F:guanylate cyclase activity"/>
    <property type="evidence" value="ECO:0007669"/>
    <property type="project" value="UniProtKB-EC"/>
</dbReference>
<dbReference type="InterPro" id="IPR011009">
    <property type="entry name" value="Kinase-like_dom_sf"/>
</dbReference>
<dbReference type="InterPro" id="IPR029787">
    <property type="entry name" value="Nucleotide_cyclase"/>
</dbReference>
<dbReference type="Proteomes" id="UP001165740">
    <property type="component" value="Chromosome 18"/>
</dbReference>